<dbReference type="InterPro" id="IPR021391">
    <property type="entry name" value="DUF3027"/>
</dbReference>
<protein>
    <recommendedName>
        <fullName evidence="3">DUF3027 domain-containing protein</fullName>
    </recommendedName>
</protein>
<evidence type="ECO:0000313" key="1">
    <source>
        <dbReference type="EMBL" id="GAC59379.1"/>
    </source>
</evidence>
<dbReference type="Pfam" id="PF11228">
    <property type="entry name" value="DUF3027"/>
    <property type="match status" value="1"/>
</dbReference>
<name>L7LEP3_9ACTN</name>
<dbReference type="Proteomes" id="UP000035083">
    <property type="component" value="Unassembled WGS sequence"/>
</dbReference>
<dbReference type="eggNOG" id="ENOG502ZBU7">
    <property type="taxonomic scope" value="Bacteria"/>
</dbReference>
<sequence>MLRACLADPANRLRKVPDVHYPGPLLHTGRVSVAFENGALVDAVAFAREALIADGETPGEHLGARSEGEYAATHYFAAEVPGYRGWQWCVVVAGAPESRELTVSETVLLPGDGALLAPEWVPWVDRVAPGDLGPGDLLAAPADDPRLVPGQIDTLDVDPIDRDQVGQVSAEIGLGRKRLLSFEGRADAAQRWYDGEFGPDSAMARNARHSCGTCGFYLPLAGALHGAFGVCANELSADGRAVSAEYGCGAHSDVRPAPGNGSPAYDAFDDGAVEVVTLPAVPASDAPAGD</sequence>
<comment type="caution">
    <text evidence="1">The sequence shown here is derived from an EMBL/GenBank/DDBJ whole genome shotgun (WGS) entry which is preliminary data.</text>
</comment>
<dbReference type="AlphaFoldDB" id="L7LEP3"/>
<evidence type="ECO:0000313" key="2">
    <source>
        <dbReference type="Proteomes" id="UP000035083"/>
    </source>
</evidence>
<gene>
    <name evidence="1" type="ORF">GSI01S_02_00180</name>
</gene>
<reference evidence="1 2" key="1">
    <citation type="submission" date="2012-12" db="EMBL/GenBank/DDBJ databases">
        <title>Whole genome shotgun sequence of Gordonia sihwensis NBRC 108236.</title>
        <authorList>
            <person name="Yoshida I."/>
            <person name="Hosoyama A."/>
            <person name="Tsuchikane K."/>
            <person name="Ando Y."/>
            <person name="Baba S."/>
            <person name="Ohji S."/>
            <person name="Hamada M."/>
            <person name="Tamura T."/>
            <person name="Yamazoe A."/>
            <person name="Yamazaki S."/>
            <person name="Fujita N."/>
        </authorList>
    </citation>
    <scope>NUCLEOTIDE SEQUENCE [LARGE SCALE GENOMIC DNA]</scope>
    <source>
        <strain evidence="1 2">NBRC 108236</strain>
    </source>
</reference>
<keyword evidence="2" id="KW-1185">Reference proteome</keyword>
<dbReference type="EMBL" id="BANU01000002">
    <property type="protein sequence ID" value="GAC59379.1"/>
    <property type="molecule type" value="Genomic_DNA"/>
</dbReference>
<accession>L7LEP3</accession>
<organism evidence="1 2">
    <name type="scientific">Gordonia sihwensis NBRC 108236</name>
    <dbReference type="NCBI Taxonomy" id="1223544"/>
    <lineage>
        <taxon>Bacteria</taxon>
        <taxon>Bacillati</taxon>
        <taxon>Actinomycetota</taxon>
        <taxon>Actinomycetes</taxon>
        <taxon>Mycobacteriales</taxon>
        <taxon>Gordoniaceae</taxon>
        <taxon>Gordonia</taxon>
    </lineage>
</organism>
<proteinExistence type="predicted"/>
<evidence type="ECO:0008006" key="3">
    <source>
        <dbReference type="Google" id="ProtNLM"/>
    </source>
</evidence>